<comment type="caution">
    <text evidence="2">The sequence shown here is derived from an EMBL/GenBank/DDBJ whole genome shotgun (WGS) entry which is preliminary data.</text>
</comment>
<feature type="region of interest" description="Disordered" evidence="1">
    <location>
        <begin position="538"/>
        <end position="572"/>
    </location>
</feature>
<evidence type="ECO:0000256" key="1">
    <source>
        <dbReference type="SAM" id="MobiDB-lite"/>
    </source>
</evidence>
<keyword evidence="3" id="KW-1185">Reference proteome</keyword>
<name>A0A4Y7TCL8_COPMI</name>
<dbReference type="EMBL" id="QPFP01000017">
    <property type="protein sequence ID" value="TEB31913.1"/>
    <property type="molecule type" value="Genomic_DNA"/>
</dbReference>
<sequence length="572" mass="64339">MPEAPEVYYFYLKLLRLIAELTDPITGENPYAQLLLLPRCFAIGTAARSYDTISHDKSEFDQALEPPDPEYSSERNEFDIRSAKENHCLSLVNRPLKRGPLHAAVRGKCLVIAAGHHAVSFNFGLEACLYVLPIDYFYDILTGDRPGPNPDKAKARCMQSFKLPRYLIEETRRSEDKSTDGHIINIFCSFLTERHAIIVSDFSRLVRLHVTSLSRFWTAADLKVRSHHWKYTLFVAFPDGPDWVSERPNAYAALDRYRDKVLDGTVTSPKFMVDAIGSNSTMAFGGFGHHLANDFLHFVLIHPLLSPYTVCSDEAMWGRLRGHIATYMAQWQSNTYIEHCCQSGNSRNPFAFNATQERNCHTGYVAVHTKKMVRIYKDQYNQLASLGLFDPDHTIGEAYQADPSALIISKAHVKRSYRDVEVIMWEQVSSNAHKPLRAFSVIHANPLAGSAGWVKSSSLQSVGWKDLWTKGVVTTIGTASFGEMMGNKPDAEKEREKIVTRGRPRKAECTGLPGCPCKTNITIEKRLQVPKGLFKRARSESVDACGDEEEPQSNSNAPRMTRAATKRAKLGM</sequence>
<evidence type="ECO:0000313" key="2">
    <source>
        <dbReference type="EMBL" id="TEB31913.1"/>
    </source>
</evidence>
<dbReference type="Proteomes" id="UP000298030">
    <property type="component" value="Unassembled WGS sequence"/>
</dbReference>
<dbReference type="OrthoDB" id="3040495at2759"/>
<accession>A0A4Y7TCL8</accession>
<evidence type="ECO:0000313" key="3">
    <source>
        <dbReference type="Proteomes" id="UP000298030"/>
    </source>
</evidence>
<organism evidence="2 3">
    <name type="scientific">Coprinellus micaceus</name>
    <name type="common">Glistening ink-cap mushroom</name>
    <name type="synonym">Coprinus micaceus</name>
    <dbReference type="NCBI Taxonomy" id="71717"/>
    <lineage>
        <taxon>Eukaryota</taxon>
        <taxon>Fungi</taxon>
        <taxon>Dikarya</taxon>
        <taxon>Basidiomycota</taxon>
        <taxon>Agaricomycotina</taxon>
        <taxon>Agaricomycetes</taxon>
        <taxon>Agaricomycetidae</taxon>
        <taxon>Agaricales</taxon>
        <taxon>Agaricineae</taxon>
        <taxon>Psathyrellaceae</taxon>
        <taxon>Coprinellus</taxon>
    </lineage>
</organism>
<gene>
    <name evidence="2" type="ORF">FA13DRAFT_1791209</name>
</gene>
<reference evidence="2 3" key="1">
    <citation type="journal article" date="2019" name="Nat. Ecol. Evol.">
        <title>Megaphylogeny resolves global patterns of mushroom evolution.</title>
        <authorList>
            <person name="Varga T."/>
            <person name="Krizsan K."/>
            <person name="Foldi C."/>
            <person name="Dima B."/>
            <person name="Sanchez-Garcia M."/>
            <person name="Sanchez-Ramirez S."/>
            <person name="Szollosi G.J."/>
            <person name="Szarkandi J.G."/>
            <person name="Papp V."/>
            <person name="Albert L."/>
            <person name="Andreopoulos W."/>
            <person name="Angelini C."/>
            <person name="Antonin V."/>
            <person name="Barry K.W."/>
            <person name="Bougher N.L."/>
            <person name="Buchanan P."/>
            <person name="Buyck B."/>
            <person name="Bense V."/>
            <person name="Catcheside P."/>
            <person name="Chovatia M."/>
            <person name="Cooper J."/>
            <person name="Damon W."/>
            <person name="Desjardin D."/>
            <person name="Finy P."/>
            <person name="Geml J."/>
            <person name="Haridas S."/>
            <person name="Hughes K."/>
            <person name="Justo A."/>
            <person name="Karasinski D."/>
            <person name="Kautmanova I."/>
            <person name="Kiss B."/>
            <person name="Kocsube S."/>
            <person name="Kotiranta H."/>
            <person name="LaButti K.M."/>
            <person name="Lechner B.E."/>
            <person name="Liimatainen K."/>
            <person name="Lipzen A."/>
            <person name="Lukacs Z."/>
            <person name="Mihaltcheva S."/>
            <person name="Morgado L.N."/>
            <person name="Niskanen T."/>
            <person name="Noordeloos M.E."/>
            <person name="Ohm R.A."/>
            <person name="Ortiz-Santana B."/>
            <person name="Ovrebo C."/>
            <person name="Racz N."/>
            <person name="Riley R."/>
            <person name="Savchenko A."/>
            <person name="Shiryaev A."/>
            <person name="Soop K."/>
            <person name="Spirin V."/>
            <person name="Szebenyi C."/>
            <person name="Tomsovsky M."/>
            <person name="Tulloss R.E."/>
            <person name="Uehling J."/>
            <person name="Grigoriev I.V."/>
            <person name="Vagvolgyi C."/>
            <person name="Papp T."/>
            <person name="Martin F.M."/>
            <person name="Miettinen O."/>
            <person name="Hibbett D.S."/>
            <person name="Nagy L.G."/>
        </authorList>
    </citation>
    <scope>NUCLEOTIDE SEQUENCE [LARGE SCALE GENOMIC DNA]</scope>
    <source>
        <strain evidence="2 3">FP101781</strain>
    </source>
</reference>
<dbReference type="AlphaFoldDB" id="A0A4Y7TCL8"/>
<proteinExistence type="predicted"/>
<protein>
    <submittedName>
        <fullName evidence="2">Uncharacterized protein</fullName>
    </submittedName>
</protein>